<evidence type="ECO:0000313" key="3">
    <source>
        <dbReference type="EMBL" id="QDZ01344.1"/>
    </source>
</evidence>
<organism evidence="3 4">
    <name type="scientific">Nitratireductor mangrovi</name>
    <dbReference type="NCBI Taxonomy" id="2599600"/>
    <lineage>
        <taxon>Bacteria</taxon>
        <taxon>Pseudomonadati</taxon>
        <taxon>Pseudomonadota</taxon>
        <taxon>Alphaproteobacteria</taxon>
        <taxon>Hyphomicrobiales</taxon>
        <taxon>Phyllobacteriaceae</taxon>
        <taxon>Nitratireductor</taxon>
    </lineage>
</organism>
<dbReference type="NCBIfam" id="NF037995">
    <property type="entry name" value="TRAP_S1"/>
    <property type="match status" value="1"/>
</dbReference>
<dbReference type="Pfam" id="PF03480">
    <property type="entry name" value="DctP"/>
    <property type="match status" value="1"/>
</dbReference>
<protein>
    <submittedName>
        <fullName evidence="3">TRAP transporter substrate-binding protein</fullName>
    </submittedName>
</protein>
<name>A0A5B8L007_9HYPH</name>
<dbReference type="EMBL" id="CP042301">
    <property type="protein sequence ID" value="QDZ01344.1"/>
    <property type="molecule type" value="Genomic_DNA"/>
</dbReference>
<dbReference type="PIRSF" id="PIRSF006470">
    <property type="entry name" value="DctB"/>
    <property type="match status" value="1"/>
</dbReference>
<dbReference type="RefSeq" id="WP_146299989.1">
    <property type="nucleotide sequence ID" value="NZ_CP042301.2"/>
</dbReference>
<dbReference type="Proteomes" id="UP000321389">
    <property type="component" value="Chromosome"/>
</dbReference>
<dbReference type="CDD" id="cd13603">
    <property type="entry name" value="PBP2_TRAP_Siap_TeaA_like"/>
    <property type="match status" value="1"/>
</dbReference>
<accession>A0A5B8L007</accession>
<dbReference type="PANTHER" id="PTHR33376">
    <property type="match status" value="1"/>
</dbReference>
<dbReference type="KEGG" id="niy:FQ775_13675"/>
<sequence>MILTRRKAMALMATAALLPAARASAMETLRFGHDQPLGSMYDAGHQALKAAVAERTGGKLAIEVFPAAQLGNEVAMIEGMRLGSVDGAVSHVANAATVVPELAFFSVSYLFQDRDHFERVIADPAFRAKVEELIASKELGLKLLGFYSAGVRNIYTRRGPATTPEELAGTKLRVMNNPVEAKIWGTIGAIPTPMNFGEVYQALQSGVLDAAENAPAVIESNKHFEAAGTIILTEHQRSIALLLMSQAKFDALAPDLQEQLLAAASDASAAERDRDAQLNAEAIERMKERGAEIVLPDKAAFAAKVAPIQDEVATSLGMEGMLALIRSHAG</sequence>
<dbReference type="InterPro" id="IPR038404">
    <property type="entry name" value="TRAP_DctP_sf"/>
</dbReference>
<evidence type="ECO:0000256" key="2">
    <source>
        <dbReference type="SAM" id="SignalP"/>
    </source>
</evidence>
<dbReference type="AlphaFoldDB" id="A0A5B8L007"/>
<dbReference type="PANTHER" id="PTHR33376:SF2">
    <property type="entry name" value="DICARBOXYLATE-BINDING PERIPLASMIC PROTEIN"/>
    <property type="match status" value="1"/>
</dbReference>
<dbReference type="NCBIfam" id="TIGR00787">
    <property type="entry name" value="dctP"/>
    <property type="match status" value="1"/>
</dbReference>
<dbReference type="InterPro" id="IPR018389">
    <property type="entry name" value="DctP_fam"/>
</dbReference>
<gene>
    <name evidence="3" type="ORF">FQ775_13675</name>
</gene>
<feature type="signal peptide" evidence="2">
    <location>
        <begin position="1"/>
        <end position="25"/>
    </location>
</feature>
<dbReference type="Gene3D" id="3.40.190.170">
    <property type="entry name" value="Bacterial extracellular solute-binding protein, family 7"/>
    <property type="match status" value="1"/>
</dbReference>
<dbReference type="OrthoDB" id="9803763at2"/>
<reference evidence="3" key="1">
    <citation type="submission" date="2020-04" db="EMBL/GenBank/DDBJ databases">
        <title>Nitratireductor sp. nov. isolated from mangrove soil.</title>
        <authorList>
            <person name="Ye Y."/>
        </authorList>
    </citation>
    <scope>NUCLEOTIDE SEQUENCE</scope>
    <source>
        <strain evidence="3">SY7</strain>
    </source>
</reference>
<proteinExistence type="predicted"/>
<dbReference type="InterPro" id="IPR004682">
    <property type="entry name" value="TRAP_DctP"/>
</dbReference>
<evidence type="ECO:0000256" key="1">
    <source>
        <dbReference type="ARBA" id="ARBA00022729"/>
    </source>
</evidence>
<dbReference type="GO" id="GO:0055085">
    <property type="term" value="P:transmembrane transport"/>
    <property type="evidence" value="ECO:0007669"/>
    <property type="project" value="InterPro"/>
</dbReference>
<keyword evidence="1 2" id="KW-0732">Signal</keyword>
<keyword evidence="4" id="KW-1185">Reference proteome</keyword>
<dbReference type="GO" id="GO:0030246">
    <property type="term" value="F:carbohydrate binding"/>
    <property type="evidence" value="ECO:0007669"/>
    <property type="project" value="TreeGrafter"/>
</dbReference>
<dbReference type="GO" id="GO:0030288">
    <property type="term" value="C:outer membrane-bounded periplasmic space"/>
    <property type="evidence" value="ECO:0007669"/>
    <property type="project" value="InterPro"/>
</dbReference>
<evidence type="ECO:0000313" key="4">
    <source>
        <dbReference type="Proteomes" id="UP000321389"/>
    </source>
</evidence>
<feature type="chain" id="PRO_5023010022" evidence="2">
    <location>
        <begin position="26"/>
        <end position="330"/>
    </location>
</feature>